<keyword evidence="4" id="KW-1185">Reference proteome</keyword>
<feature type="transmembrane region" description="Helical" evidence="1">
    <location>
        <begin position="100"/>
        <end position="119"/>
    </location>
</feature>
<keyword evidence="1" id="KW-0812">Transmembrane</keyword>
<dbReference type="InterPro" id="IPR045860">
    <property type="entry name" value="Snake_toxin-like_sf"/>
</dbReference>
<reference evidence="3 4" key="2">
    <citation type="journal article" date="2019" name="G3 (Bethesda)">
        <title>Hybrid Assembly of the Genome of the Entomopathogenic Nematode Steinernema carpocapsae Identifies the X-Chromosome.</title>
        <authorList>
            <person name="Serra L."/>
            <person name="Macchietto M."/>
            <person name="Macias-Munoz A."/>
            <person name="McGill C.J."/>
            <person name="Rodriguez I.M."/>
            <person name="Rodriguez B."/>
            <person name="Murad R."/>
            <person name="Mortazavi A."/>
        </authorList>
    </citation>
    <scope>NUCLEOTIDE SEQUENCE [LARGE SCALE GENOMIC DNA]</scope>
    <source>
        <strain evidence="3 4">ALL</strain>
    </source>
</reference>
<reference evidence="3 4" key="1">
    <citation type="journal article" date="2015" name="Genome Biol.">
        <title>Comparative genomics of Steinernema reveals deeply conserved gene regulatory networks.</title>
        <authorList>
            <person name="Dillman A.R."/>
            <person name="Macchietto M."/>
            <person name="Porter C.F."/>
            <person name="Rogers A."/>
            <person name="Williams B."/>
            <person name="Antoshechkin I."/>
            <person name="Lee M.M."/>
            <person name="Goodwin Z."/>
            <person name="Lu X."/>
            <person name="Lewis E.E."/>
            <person name="Goodrich-Blair H."/>
            <person name="Stock S.P."/>
            <person name="Adams B.J."/>
            <person name="Sternberg P.W."/>
            <person name="Mortazavi A."/>
        </authorList>
    </citation>
    <scope>NUCLEOTIDE SEQUENCE [LARGE SCALE GENOMIC DNA]</scope>
    <source>
        <strain evidence="3 4">ALL</strain>
    </source>
</reference>
<dbReference type="AlphaFoldDB" id="A0A4U5LZ18"/>
<evidence type="ECO:0000256" key="2">
    <source>
        <dbReference type="SAM" id="SignalP"/>
    </source>
</evidence>
<gene>
    <name evidence="3" type="ORF">L596_028665</name>
</gene>
<organism evidence="3 4">
    <name type="scientific">Steinernema carpocapsae</name>
    <name type="common">Entomopathogenic nematode</name>
    <dbReference type="NCBI Taxonomy" id="34508"/>
    <lineage>
        <taxon>Eukaryota</taxon>
        <taxon>Metazoa</taxon>
        <taxon>Ecdysozoa</taxon>
        <taxon>Nematoda</taxon>
        <taxon>Chromadorea</taxon>
        <taxon>Rhabditida</taxon>
        <taxon>Tylenchina</taxon>
        <taxon>Panagrolaimomorpha</taxon>
        <taxon>Strongyloidoidea</taxon>
        <taxon>Steinernematidae</taxon>
        <taxon>Steinernema</taxon>
    </lineage>
</organism>
<proteinExistence type="predicted"/>
<sequence>MDSRHSLTLLLILAFVTADALKCYHSQQRFNETAQNLTECTAVQFDLPSVSCYKVHDYNTNMVTRGCQTTNCTADAPCHNTTGNNPQQQCCCYGDGCNSAASLGIPVILLGTLAFWQIFKFF</sequence>
<evidence type="ECO:0000313" key="3">
    <source>
        <dbReference type="EMBL" id="TKR61571.1"/>
    </source>
</evidence>
<evidence type="ECO:0000313" key="4">
    <source>
        <dbReference type="Proteomes" id="UP000298663"/>
    </source>
</evidence>
<keyword evidence="1" id="KW-0472">Membrane</keyword>
<evidence type="ECO:0000256" key="1">
    <source>
        <dbReference type="SAM" id="Phobius"/>
    </source>
</evidence>
<dbReference type="OrthoDB" id="5842553at2759"/>
<dbReference type="SUPFAM" id="SSF57302">
    <property type="entry name" value="Snake toxin-like"/>
    <property type="match status" value="1"/>
</dbReference>
<dbReference type="Proteomes" id="UP000298663">
    <property type="component" value="Unassembled WGS sequence"/>
</dbReference>
<evidence type="ECO:0008006" key="5">
    <source>
        <dbReference type="Google" id="ProtNLM"/>
    </source>
</evidence>
<dbReference type="EMBL" id="AZBU02000011">
    <property type="protein sequence ID" value="TKR61571.1"/>
    <property type="molecule type" value="Genomic_DNA"/>
</dbReference>
<keyword evidence="2" id="KW-0732">Signal</keyword>
<accession>A0A4U5LZ18</accession>
<protein>
    <recommendedName>
        <fullName evidence="5">UPAR/Ly6 domain-containing protein</fullName>
    </recommendedName>
</protein>
<keyword evidence="1" id="KW-1133">Transmembrane helix</keyword>
<feature type="chain" id="PRO_5020672197" description="UPAR/Ly6 domain-containing protein" evidence="2">
    <location>
        <begin position="21"/>
        <end position="122"/>
    </location>
</feature>
<feature type="signal peptide" evidence="2">
    <location>
        <begin position="1"/>
        <end position="20"/>
    </location>
</feature>
<name>A0A4U5LZ18_STECR</name>
<comment type="caution">
    <text evidence="3">The sequence shown here is derived from an EMBL/GenBank/DDBJ whole genome shotgun (WGS) entry which is preliminary data.</text>
</comment>